<evidence type="ECO:0000313" key="3">
    <source>
        <dbReference type="Proteomes" id="UP000323930"/>
    </source>
</evidence>
<feature type="chain" id="PRO_5022691382" evidence="1">
    <location>
        <begin position="24"/>
        <end position="432"/>
    </location>
</feature>
<keyword evidence="3" id="KW-1185">Reference proteome</keyword>
<keyword evidence="1" id="KW-0732">Signal</keyword>
<organism evidence="2 3">
    <name type="scientific">Seonamhaeicola marinus</name>
    <dbReference type="NCBI Taxonomy" id="1912246"/>
    <lineage>
        <taxon>Bacteria</taxon>
        <taxon>Pseudomonadati</taxon>
        <taxon>Bacteroidota</taxon>
        <taxon>Flavobacteriia</taxon>
        <taxon>Flavobacteriales</taxon>
        <taxon>Flavobacteriaceae</taxon>
    </lineage>
</organism>
<sequence length="432" mass="48993">MRREIIKGICALLITLFTFQVFAQTNSFSVESLNFEGLKKTKSHFLSRIAKVKPGLETDSLTIITDIERFKRLDGIAYADYKVEPNGTSGYNVTYIIEENFSIIPGLRIGQASDDSFSYRFSAFEFNGLGRNIIFGGFYKKEVFNGFGVFLEHPYLLTNKLGLGVNYIDDSSQQPIFFNPDDVENSNDFIYTTKGPEVTLFYELNFHNRFELGVKASKEEYMFINTNNEDIVNIPEPSISRTAYRGSYEYVDLDIEYQNVSGFRNLFEASIFTNSNDLLQTDYMLNNTTQYFKRIGDKGNLATQLQLQISNPINKSVFAPLTIDNQLNIRGAGNIIDRGVAIAAINSEYRYTLIEKKWFVLQSNSFVDVSGVQRPNADLKELFSSDTTRVQTGLGLRFIHKYIFNAVLRFDYGVNITGNGGNGVVFGIGQFF</sequence>
<dbReference type="OrthoDB" id="1490006at2"/>
<protein>
    <submittedName>
        <fullName evidence="2">Outer membrane protein assembly factor</fullName>
    </submittedName>
</protein>
<reference evidence="2 3" key="1">
    <citation type="submission" date="2019-08" db="EMBL/GenBank/DDBJ databases">
        <title>Seonamhaeicola sediminis sp. nov., isolated from marine sediment.</title>
        <authorList>
            <person name="Cao W.R."/>
        </authorList>
    </citation>
    <scope>NUCLEOTIDE SEQUENCE [LARGE SCALE GENOMIC DNA]</scope>
    <source>
        <strain evidence="2 3">B011</strain>
    </source>
</reference>
<comment type="caution">
    <text evidence="2">The sequence shown here is derived from an EMBL/GenBank/DDBJ whole genome shotgun (WGS) entry which is preliminary data.</text>
</comment>
<proteinExistence type="predicted"/>
<gene>
    <name evidence="2" type="ORF">FUA24_21580</name>
</gene>
<dbReference type="RefSeq" id="WP_148545158.1">
    <property type="nucleotide sequence ID" value="NZ_VSDQ01000729.1"/>
</dbReference>
<dbReference type="AlphaFoldDB" id="A0A5D0HIL2"/>
<dbReference type="EMBL" id="VSDQ01000729">
    <property type="protein sequence ID" value="TYA69887.1"/>
    <property type="molecule type" value="Genomic_DNA"/>
</dbReference>
<evidence type="ECO:0000313" key="2">
    <source>
        <dbReference type="EMBL" id="TYA69887.1"/>
    </source>
</evidence>
<feature type="signal peptide" evidence="1">
    <location>
        <begin position="1"/>
        <end position="23"/>
    </location>
</feature>
<name>A0A5D0HIL2_9FLAO</name>
<dbReference type="Proteomes" id="UP000323930">
    <property type="component" value="Unassembled WGS sequence"/>
</dbReference>
<evidence type="ECO:0000256" key="1">
    <source>
        <dbReference type="SAM" id="SignalP"/>
    </source>
</evidence>
<accession>A0A5D0HIL2</accession>